<organism evidence="15 16">
    <name type="scientific">Polypterus senegalus</name>
    <name type="common">Senegal bichir</name>
    <dbReference type="NCBI Taxonomy" id="55291"/>
    <lineage>
        <taxon>Eukaryota</taxon>
        <taxon>Metazoa</taxon>
        <taxon>Chordata</taxon>
        <taxon>Craniata</taxon>
        <taxon>Vertebrata</taxon>
        <taxon>Euteleostomi</taxon>
        <taxon>Actinopterygii</taxon>
        <taxon>Polypteriformes</taxon>
        <taxon>Polypteridae</taxon>
        <taxon>Polypterus</taxon>
    </lineage>
</organism>
<dbReference type="PANTHER" id="PTHR24027:SF433">
    <property type="entry name" value="CADHERIN 27-RELATED"/>
    <property type="match status" value="1"/>
</dbReference>
<feature type="domain" description="Cadherin" evidence="14">
    <location>
        <begin position="138"/>
        <end position="333"/>
    </location>
</feature>
<keyword evidence="4" id="KW-0963">Cytoplasm</keyword>
<proteinExistence type="predicted"/>
<feature type="transmembrane region" description="Helical" evidence="13">
    <location>
        <begin position="554"/>
        <end position="575"/>
    </location>
</feature>
<dbReference type="GO" id="GO:0000902">
    <property type="term" value="P:cell morphogenesis"/>
    <property type="evidence" value="ECO:0007669"/>
    <property type="project" value="TreeGrafter"/>
</dbReference>
<dbReference type="PANTHER" id="PTHR24027">
    <property type="entry name" value="CADHERIN-23"/>
    <property type="match status" value="1"/>
</dbReference>
<dbReference type="Proteomes" id="UP000886611">
    <property type="component" value="Unassembled WGS sequence"/>
</dbReference>
<evidence type="ECO:0000256" key="8">
    <source>
        <dbReference type="ARBA" id="ARBA00022837"/>
    </source>
</evidence>
<keyword evidence="9" id="KW-0130">Cell adhesion</keyword>
<dbReference type="InterPro" id="IPR002126">
    <property type="entry name" value="Cadherin-like_dom"/>
</dbReference>
<evidence type="ECO:0000313" key="15">
    <source>
        <dbReference type="EMBL" id="KAG2461608.1"/>
    </source>
</evidence>
<dbReference type="SMART" id="SM00112">
    <property type="entry name" value="CA"/>
    <property type="match status" value="4"/>
</dbReference>
<feature type="non-terminal residue" evidence="15">
    <location>
        <position position="1"/>
    </location>
</feature>
<feature type="domain" description="Cadherin" evidence="14">
    <location>
        <begin position="456"/>
        <end position="542"/>
    </location>
</feature>
<dbReference type="GO" id="GO:0007156">
    <property type="term" value="P:homophilic cell adhesion via plasma membrane adhesion molecules"/>
    <property type="evidence" value="ECO:0007669"/>
    <property type="project" value="InterPro"/>
</dbReference>
<dbReference type="GO" id="GO:0045296">
    <property type="term" value="F:cadherin binding"/>
    <property type="evidence" value="ECO:0007669"/>
    <property type="project" value="TreeGrafter"/>
</dbReference>
<dbReference type="GO" id="GO:0034332">
    <property type="term" value="P:adherens junction organization"/>
    <property type="evidence" value="ECO:0007669"/>
    <property type="project" value="TreeGrafter"/>
</dbReference>
<protein>
    <submittedName>
        <fullName evidence="15">CAD26 protein</fullName>
    </submittedName>
</protein>
<dbReference type="PRINTS" id="PR00205">
    <property type="entry name" value="CADHERIN"/>
</dbReference>
<accession>A0A8X8BKX0</accession>
<comment type="subcellular location">
    <subcellularLocation>
        <location evidence="1">Cell membrane</location>
    </subcellularLocation>
    <subcellularLocation>
        <location evidence="2">Cytoplasm</location>
    </subcellularLocation>
</comment>
<evidence type="ECO:0000256" key="4">
    <source>
        <dbReference type="ARBA" id="ARBA00022490"/>
    </source>
</evidence>
<keyword evidence="8 12" id="KW-0106">Calcium</keyword>
<dbReference type="Pfam" id="PF00028">
    <property type="entry name" value="Cadherin"/>
    <property type="match status" value="3"/>
</dbReference>
<keyword evidence="13" id="KW-1133">Transmembrane helix</keyword>
<dbReference type="GO" id="GO:0016342">
    <property type="term" value="C:catenin complex"/>
    <property type="evidence" value="ECO:0007669"/>
    <property type="project" value="TreeGrafter"/>
</dbReference>
<comment type="caution">
    <text evidence="15">The sequence shown here is derived from an EMBL/GenBank/DDBJ whole genome shotgun (WGS) entry which is preliminary data.</text>
</comment>
<keyword evidence="3" id="KW-1003">Cell membrane</keyword>
<dbReference type="CDD" id="cd11304">
    <property type="entry name" value="Cadherin_repeat"/>
    <property type="match status" value="3"/>
</dbReference>
<name>A0A8X8BKX0_POLSE</name>
<sequence length="743" mass="84758">MYKERTFSSSEDYFGNLLTVPDLVFIGNKSNTQKQVSHKEHFKILLVKQPPALLIKLDRKYAVEFSLRGQGVDQDPIGLVAIDEYDGTIKVKRKIDREQYPRLDLTFEARNTSNKKVDTRLGVEIKILDINDNAPEFRRKVYNVSLKESDKQGKQVAMVQAEDIDEGKNREFHYSIISQRPESNNAQFFIDSNTGIISFRGCLDYENNKVKINERETNIEILRIKVDDKDTPFTPAWNAKYIIERGNENKNFNFTTDPKTNDGVLMVVKPLDYETAKNINFNYKVENEVPYFWCKVKERTPNSLWQLDNYIEPRSGGNNILIEVQDVNDPPNFVPPINQIHLEENAPVGTLLNTFTARDEDDQLINDFVYSVAKDDANWISINPKTGEIKTTKELDRESPFVINNTYTAILYAIDNGKPPATGTGTLVINLQDVNDCLPRLNHTHITMCQGKTASMANISVIDEDQEPYSGPFTFTLLNKDQLKNKWRLDSSYGYTVHLIKGSEVVLGTYVLEMEIADQQGETVKQNLTVIVCDCTGDIPICSRSMHTGLTFSAIYIILGAALFLLAALLALFVCKFHAPEAEKISEENNCYMINYNHEQKGTDPMLDKLLPGVNEKNGKINENHIIAYKESKQQTHLQSSNIQRNYQTIKEKNRTFAYQHNHDVNTLWATNRIFLEKKVYNDNSNCYEEYQPHQYSEEDESAVGDLDAISIKDPDLTPDDLDELGPKFMALASILTSEPKKA</sequence>
<dbReference type="PROSITE" id="PS50268">
    <property type="entry name" value="CADHERIN_2"/>
    <property type="match status" value="4"/>
</dbReference>
<evidence type="ECO:0000256" key="13">
    <source>
        <dbReference type="SAM" id="Phobius"/>
    </source>
</evidence>
<dbReference type="GO" id="GO:0008013">
    <property type="term" value="F:beta-catenin binding"/>
    <property type="evidence" value="ECO:0007669"/>
    <property type="project" value="TreeGrafter"/>
</dbReference>
<evidence type="ECO:0000256" key="1">
    <source>
        <dbReference type="ARBA" id="ARBA00004236"/>
    </source>
</evidence>
<dbReference type="Gene3D" id="2.60.40.60">
    <property type="entry name" value="Cadherins"/>
    <property type="match status" value="5"/>
</dbReference>
<feature type="domain" description="Cadherin" evidence="14">
    <location>
        <begin position="334"/>
        <end position="441"/>
    </location>
</feature>
<keyword evidence="16" id="KW-1185">Reference proteome</keyword>
<evidence type="ECO:0000256" key="2">
    <source>
        <dbReference type="ARBA" id="ARBA00004496"/>
    </source>
</evidence>
<evidence type="ECO:0000256" key="11">
    <source>
        <dbReference type="ARBA" id="ARBA00023180"/>
    </source>
</evidence>
<dbReference type="InterPro" id="IPR015919">
    <property type="entry name" value="Cadherin-like_sf"/>
</dbReference>
<dbReference type="GO" id="GO:0005509">
    <property type="term" value="F:calcium ion binding"/>
    <property type="evidence" value="ECO:0007669"/>
    <property type="project" value="UniProtKB-UniRule"/>
</dbReference>
<gene>
    <name evidence="15" type="primary">Cdh26_1</name>
    <name evidence="15" type="ORF">GTO96_0008351</name>
</gene>
<evidence type="ECO:0000256" key="6">
    <source>
        <dbReference type="ARBA" id="ARBA00022729"/>
    </source>
</evidence>
<evidence type="ECO:0000256" key="7">
    <source>
        <dbReference type="ARBA" id="ARBA00022737"/>
    </source>
</evidence>
<keyword evidence="13" id="KW-0812">Transmembrane</keyword>
<dbReference type="GO" id="GO:0060027">
    <property type="term" value="P:convergent extension involved in gastrulation"/>
    <property type="evidence" value="ECO:0007669"/>
    <property type="project" value="UniProtKB-ARBA"/>
</dbReference>
<dbReference type="EMBL" id="JAATIS010004524">
    <property type="protein sequence ID" value="KAG2461608.1"/>
    <property type="molecule type" value="Genomic_DNA"/>
</dbReference>
<reference evidence="15 16" key="1">
    <citation type="journal article" date="2021" name="Cell">
        <title>Tracing the genetic footprints of vertebrate landing in non-teleost ray-finned fishes.</title>
        <authorList>
            <person name="Bi X."/>
            <person name="Wang K."/>
            <person name="Yang L."/>
            <person name="Pan H."/>
            <person name="Jiang H."/>
            <person name="Wei Q."/>
            <person name="Fang M."/>
            <person name="Yu H."/>
            <person name="Zhu C."/>
            <person name="Cai Y."/>
            <person name="He Y."/>
            <person name="Gan X."/>
            <person name="Zeng H."/>
            <person name="Yu D."/>
            <person name="Zhu Y."/>
            <person name="Jiang H."/>
            <person name="Qiu Q."/>
            <person name="Yang H."/>
            <person name="Zhang Y.E."/>
            <person name="Wang W."/>
            <person name="Zhu M."/>
            <person name="He S."/>
            <person name="Zhang G."/>
        </authorList>
    </citation>
    <scope>NUCLEOTIDE SEQUENCE [LARGE SCALE GENOMIC DNA]</scope>
    <source>
        <strain evidence="15">Bchr_013</strain>
    </source>
</reference>
<evidence type="ECO:0000256" key="9">
    <source>
        <dbReference type="ARBA" id="ARBA00022889"/>
    </source>
</evidence>
<keyword evidence="6" id="KW-0732">Signal</keyword>
<dbReference type="SUPFAM" id="SSF49313">
    <property type="entry name" value="Cadherin-like"/>
    <property type="match status" value="5"/>
</dbReference>
<evidence type="ECO:0000256" key="5">
    <source>
        <dbReference type="ARBA" id="ARBA00022723"/>
    </source>
</evidence>
<dbReference type="FunFam" id="2.60.40.60:FF:000095">
    <property type="entry name" value="Cadherin 13"/>
    <property type="match status" value="1"/>
</dbReference>
<evidence type="ECO:0000256" key="12">
    <source>
        <dbReference type="PROSITE-ProRule" id="PRU00043"/>
    </source>
</evidence>
<evidence type="ECO:0000313" key="16">
    <source>
        <dbReference type="Proteomes" id="UP000886611"/>
    </source>
</evidence>
<keyword evidence="10 13" id="KW-0472">Membrane</keyword>
<dbReference type="FunFam" id="2.60.40.60:FF:000011">
    <property type="entry name" value="Cadherin 1"/>
    <property type="match status" value="1"/>
</dbReference>
<dbReference type="GO" id="GO:0005737">
    <property type="term" value="C:cytoplasm"/>
    <property type="evidence" value="ECO:0007669"/>
    <property type="project" value="UniProtKB-SubCell"/>
</dbReference>
<dbReference type="InterPro" id="IPR039808">
    <property type="entry name" value="Cadherin"/>
</dbReference>
<dbReference type="GO" id="GO:0016339">
    <property type="term" value="P:calcium-dependent cell-cell adhesion via plasma membrane cell adhesion molecules"/>
    <property type="evidence" value="ECO:0007669"/>
    <property type="project" value="TreeGrafter"/>
</dbReference>
<dbReference type="GO" id="GO:0044331">
    <property type="term" value="P:cell-cell adhesion mediated by cadherin"/>
    <property type="evidence" value="ECO:0007669"/>
    <property type="project" value="TreeGrafter"/>
</dbReference>
<evidence type="ECO:0000256" key="3">
    <source>
        <dbReference type="ARBA" id="ARBA00022475"/>
    </source>
</evidence>
<evidence type="ECO:0000256" key="10">
    <source>
        <dbReference type="ARBA" id="ARBA00023136"/>
    </source>
</evidence>
<keyword evidence="7" id="KW-0677">Repeat</keyword>
<dbReference type="GO" id="GO:0016477">
    <property type="term" value="P:cell migration"/>
    <property type="evidence" value="ECO:0007669"/>
    <property type="project" value="TreeGrafter"/>
</dbReference>
<dbReference type="PROSITE" id="PS00232">
    <property type="entry name" value="CADHERIN_1"/>
    <property type="match status" value="1"/>
</dbReference>
<keyword evidence="5" id="KW-0479">Metal-binding</keyword>
<feature type="domain" description="Cadherin" evidence="14">
    <location>
        <begin position="63"/>
        <end position="137"/>
    </location>
</feature>
<dbReference type="GO" id="GO:0007043">
    <property type="term" value="P:cell-cell junction assembly"/>
    <property type="evidence" value="ECO:0007669"/>
    <property type="project" value="TreeGrafter"/>
</dbReference>
<evidence type="ECO:0000259" key="14">
    <source>
        <dbReference type="PROSITE" id="PS50268"/>
    </source>
</evidence>
<feature type="non-terminal residue" evidence="15">
    <location>
        <position position="743"/>
    </location>
</feature>
<dbReference type="FunFam" id="2.60.40.60:FF:000019">
    <property type="entry name" value="Cadherin 2"/>
    <property type="match status" value="1"/>
</dbReference>
<dbReference type="GO" id="GO:0005912">
    <property type="term" value="C:adherens junction"/>
    <property type="evidence" value="ECO:0007669"/>
    <property type="project" value="TreeGrafter"/>
</dbReference>
<dbReference type="InterPro" id="IPR020894">
    <property type="entry name" value="Cadherin_CS"/>
</dbReference>
<keyword evidence="11" id="KW-0325">Glycoprotein</keyword>
<dbReference type="AlphaFoldDB" id="A0A8X8BKX0"/>